<accession>A0A2T7PCH9</accession>
<keyword evidence="2" id="KW-0812">Transmembrane</keyword>
<keyword evidence="2" id="KW-0472">Membrane</keyword>
<dbReference type="EMBL" id="PZQS01000005">
    <property type="protein sequence ID" value="PVD31125.1"/>
    <property type="molecule type" value="Genomic_DNA"/>
</dbReference>
<protein>
    <submittedName>
        <fullName evidence="3">Uncharacterized protein</fullName>
    </submittedName>
</protein>
<keyword evidence="2" id="KW-1133">Transmembrane helix</keyword>
<evidence type="ECO:0000313" key="3">
    <source>
        <dbReference type="EMBL" id="PVD31125.1"/>
    </source>
</evidence>
<reference evidence="3 4" key="1">
    <citation type="submission" date="2018-04" db="EMBL/GenBank/DDBJ databases">
        <title>The genome of golden apple snail Pomacea canaliculata provides insight into stress tolerance and invasive adaptation.</title>
        <authorList>
            <person name="Liu C."/>
            <person name="Liu B."/>
            <person name="Ren Y."/>
            <person name="Zhang Y."/>
            <person name="Wang H."/>
            <person name="Li S."/>
            <person name="Jiang F."/>
            <person name="Yin L."/>
            <person name="Zhang G."/>
            <person name="Qian W."/>
            <person name="Fan W."/>
        </authorList>
    </citation>
    <scope>NUCLEOTIDE SEQUENCE [LARGE SCALE GENOMIC DNA]</scope>
    <source>
        <strain evidence="3">SZHN2017</strain>
        <tissue evidence="3">Muscle</tissue>
    </source>
</reference>
<evidence type="ECO:0000256" key="1">
    <source>
        <dbReference type="SAM" id="MobiDB-lite"/>
    </source>
</evidence>
<feature type="region of interest" description="Disordered" evidence="1">
    <location>
        <begin position="1"/>
        <end position="40"/>
    </location>
</feature>
<gene>
    <name evidence="3" type="ORF">C0Q70_10403</name>
</gene>
<proteinExistence type="predicted"/>
<feature type="transmembrane region" description="Helical" evidence="2">
    <location>
        <begin position="275"/>
        <end position="298"/>
    </location>
</feature>
<name>A0A2T7PCH9_POMCA</name>
<dbReference type="AlphaFoldDB" id="A0A2T7PCH9"/>
<keyword evidence="4" id="KW-1185">Reference proteome</keyword>
<evidence type="ECO:0000313" key="4">
    <source>
        <dbReference type="Proteomes" id="UP000245119"/>
    </source>
</evidence>
<dbReference type="OrthoDB" id="6153085at2759"/>
<organism evidence="3 4">
    <name type="scientific">Pomacea canaliculata</name>
    <name type="common">Golden apple snail</name>
    <dbReference type="NCBI Taxonomy" id="400727"/>
    <lineage>
        <taxon>Eukaryota</taxon>
        <taxon>Metazoa</taxon>
        <taxon>Spiralia</taxon>
        <taxon>Lophotrochozoa</taxon>
        <taxon>Mollusca</taxon>
        <taxon>Gastropoda</taxon>
        <taxon>Caenogastropoda</taxon>
        <taxon>Architaenioglossa</taxon>
        <taxon>Ampullarioidea</taxon>
        <taxon>Ampullariidae</taxon>
        <taxon>Pomacea</taxon>
    </lineage>
</organism>
<feature type="compositionally biased region" description="Basic and acidic residues" evidence="1">
    <location>
        <begin position="1"/>
        <end position="10"/>
    </location>
</feature>
<sequence>MNLMRGKSDNSSKAQNNSSDNATVGTHNNGGNDSQTISTQQHSQVCSVPVDLENYECGDDPWLLRYFRSGMTAEGIADMLFDMSIVRELQQKCPPGQWCLGDQLAALAFRADSFYRGAFVWDEFWDCSLEVIKKRLMCDDRHLRFLLDAATLLVELIEWQSLPSYQRQRARPCFAQTLAALHVTYAAFLDNRTSVRDSSTCSGYSFEMTNTYLCTFNACNATFLEAVDALLAIKEFGWWEETADRVEEVKAGCPGTGADCGPDMQSSSDAEDKSLMTALAVATGVGALFMVAALLVFWQRRRRARSFFYYRDNYGKTTMCFVHVQMIRLDTATARNGYA</sequence>
<comment type="caution">
    <text evidence="3">The sequence shown here is derived from an EMBL/GenBank/DDBJ whole genome shotgun (WGS) entry which is preliminary data.</text>
</comment>
<dbReference type="Proteomes" id="UP000245119">
    <property type="component" value="Linkage Group LG5"/>
</dbReference>
<evidence type="ECO:0000256" key="2">
    <source>
        <dbReference type="SAM" id="Phobius"/>
    </source>
</evidence>
<feature type="compositionally biased region" description="Polar residues" evidence="1">
    <location>
        <begin position="11"/>
        <end position="40"/>
    </location>
</feature>